<evidence type="ECO:0000313" key="1">
    <source>
        <dbReference type="EMBL" id="KAK9681330.1"/>
    </source>
</evidence>
<protein>
    <submittedName>
        <fullName evidence="1">Uncharacterized protein</fullName>
    </submittedName>
</protein>
<comment type="caution">
    <text evidence="1">The sequence shown here is derived from an EMBL/GenBank/DDBJ whole genome shotgun (WGS) entry which is preliminary data.</text>
</comment>
<accession>A0AAW1HY54</accession>
<keyword evidence="2" id="KW-1185">Reference proteome</keyword>
<name>A0AAW1HY54_POPJA</name>
<dbReference type="AlphaFoldDB" id="A0AAW1HY54"/>
<organism evidence="1 2">
    <name type="scientific">Popillia japonica</name>
    <name type="common">Japanese beetle</name>
    <dbReference type="NCBI Taxonomy" id="7064"/>
    <lineage>
        <taxon>Eukaryota</taxon>
        <taxon>Metazoa</taxon>
        <taxon>Ecdysozoa</taxon>
        <taxon>Arthropoda</taxon>
        <taxon>Hexapoda</taxon>
        <taxon>Insecta</taxon>
        <taxon>Pterygota</taxon>
        <taxon>Neoptera</taxon>
        <taxon>Endopterygota</taxon>
        <taxon>Coleoptera</taxon>
        <taxon>Polyphaga</taxon>
        <taxon>Scarabaeiformia</taxon>
        <taxon>Scarabaeidae</taxon>
        <taxon>Rutelinae</taxon>
        <taxon>Popillia</taxon>
    </lineage>
</organism>
<gene>
    <name evidence="1" type="ORF">QE152_g38393</name>
</gene>
<reference evidence="1 2" key="1">
    <citation type="journal article" date="2024" name="BMC Genomics">
        <title>De novo assembly and annotation of Popillia japonica's genome with initial clues to its potential as an invasive pest.</title>
        <authorList>
            <person name="Cucini C."/>
            <person name="Boschi S."/>
            <person name="Funari R."/>
            <person name="Cardaioli E."/>
            <person name="Iannotti N."/>
            <person name="Marturano G."/>
            <person name="Paoli F."/>
            <person name="Bruttini M."/>
            <person name="Carapelli A."/>
            <person name="Frati F."/>
            <person name="Nardi F."/>
        </authorList>
    </citation>
    <scope>NUCLEOTIDE SEQUENCE [LARGE SCALE GENOMIC DNA]</scope>
    <source>
        <strain evidence="1">DMR45628</strain>
    </source>
</reference>
<dbReference type="EMBL" id="JASPKY010000825">
    <property type="protein sequence ID" value="KAK9681330.1"/>
    <property type="molecule type" value="Genomic_DNA"/>
</dbReference>
<dbReference type="Proteomes" id="UP001458880">
    <property type="component" value="Unassembled WGS sequence"/>
</dbReference>
<evidence type="ECO:0000313" key="2">
    <source>
        <dbReference type="Proteomes" id="UP001458880"/>
    </source>
</evidence>
<sequence>MIKVLSNCPKFILIRYLTLHRILVQKVPTKTLYRMIHIKYTSIAQYDDDAKCREKKTNIVLLNQDAEY</sequence>
<proteinExistence type="predicted"/>